<dbReference type="InterPro" id="IPR036396">
    <property type="entry name" value="Cyt_P450_sf"/>
</dbReference>
<protein>
    <submittedName>
        <fullName evidence="8">Cytochrome P450</fullName>
    </submittedName>
</protein>
<evidence type="ECO:0000256" key="7">
    <source>
        <dbReference type="RuleBase" id="RU000461"/>
    </source>
</evidence>
<evidence type="ECO:0000256" key="1">
    <source>
        <dbReference type="ARBA" id="ARBA00010617"/>
    </source>
</evidence>
<dbReference type="GO" id="GO:0016705">
    <property type="term" value="F:oxidoreductase activity, acting on paired donors, with incorporation or reduction of molecular oxygen"/>
    <property type="evidence" value="ECO:0007669"/>
    <property type="project" value="InterPro"/>
</dbReference>
<dbReference type="AlphaFoldDB" id="A0A8J3JD08"/>
<keyword evidence="2 7" id="KW-0349">Heme</keyword>
<keyword evidence="3 7" id="KW-0479">Metal-binding</keyword>
<evidence type="ECO:0000313" key="9">
    <source>
        <dbReference type="Proteomes" id="UP000612808"/>
    </source>
</evidence>
<keyword evidence="5 7" id="KW-0408">Iron</keyword>
<dbReference type="GO" id="GO:0004497">
    <property type="term" value="F:monooxygenase activity"/>
    <property type="evidence" value="ECO:0007669"/>
    <property type="project" value="UniProtKB-KW"/>
</dbReference>
<keyword evidence="6 7" id="KW-0503">Monooxygenase</keyword>
<dbReference type="PRINTS" id="PR00359">
    <property type="entry name" value="BP450"/>
</dbReference>
<dbReference type="InterPro" id="IPR001128">
    <property type="entry name" value="Cyt_P450"/>
</dbReference>
<dbReference type="GO" id="GO:0005506">
    <property type="term" value="F:iron ion binding"/>
    <property type="evidence" value="ECO:0007669"/>
    <property type="project" value="InterPro"/>
</dbReference>
<dbReference type="SUPFAM" id="SSF48264">
    <property type="entry name" value="Cytochrome P450"/>
    <property type="match status" value="1"/>
</dbReference>
<dbReference type="Pfam" id="PF00067">
    <property type="entry name" value="p450"/>
    <property type="match status" value="1"/>
</dbReference>
<evidence type="ECO:0000256" key="5">
    <source>
        <dbReference type="ARBA" id="ARBA00023004"/>
    </source>
</evidence>
<proteinExistence type="inferred from homology"/>
<organism evidence="8 9">
    <name type="scientific">Actinocatenispora rupis</name>
    <dbReference type="NCBI Taxonomy" id="519421"/>
    <lineage>
        <taxon>Bacteria</taxon>
        <taxon>Bacillati</taxon>
        <taxon>Actinomycetota</taxon>
        <taxon>Actinomycetes</taxon>
        <taxon>Micromonosporales</taxon>
        <taxon>Micromonosporaceae</taxon>
        <taxon>Actinocatenispora</taxon>
    </lineage>
</organism>
<dbReference type="GO" id="GO:0020037">
    <property type="term" value="F:heme binding"/>
    <property type="evidence" value="ECO:0007669"/>
    <property type="project" value="InterPro"/>
</dbReference>
<dbReference type="PANTHER" id="PTHR46696">
    <property type="entry name" value="P450, PUTATIVE (EUROFUNG)-RELATED"/>
    <property type="match status" value="1"/>
</dbReference>
<name>A0A8J3JD08_9ACTN</name>
<comment type="caution">
    <text evidence="8">The sequence shown here is derived from an EMBL/GenBank/DDBJ whole genome shotgun (WGS) entry which is preliminary data.</text>
</comment>
<evidence type="ECO:0000313" key="8">
    <source>
        <dbReference type="EMBL" id="GID14232.1"/>
    </source>
</evidence>
<dbReference type="InterPro" id="IPR017972">
    <property type="entry name" value="Cyt_P450_CS"/>
</dbReference>
<dbReference type="InterPro" id="IPR002397">
    <property type="entry name" value="Cyt_P450_B"/>
</dbReference>
<dbReference type="PROSITE" id="PS00086">
    <property type="entry name" value="CYTOCHROME_P450"/>
    <property type="match status" value="1"/>
</dbReference>
<dbReference type="Proteomes" id="UP000612808">
    <property type="component" value="Unassembled WGS sequence"/>
</dbReference>
<evidence type="ECO:0000256" key="3">
    <source>
        <dbReference type="ARBA" id="ARBA00022723"/>
    </source>
</evidence>
<dbReference type="FunFam" id="1.10.630.10:FF:000018">
    <property type="entry name" value="Cytochrome P450 monooxygenase"/>
    <property type="match status" value="1"/>
</dbReference>
<evidence type="ECO:0000256" key="6">
    <source>
        <dbReference type="ARBA" id="ARBA00023033"/>
    </source>
</evidence>
<dbReference type="GO" id="GO:0017000">
    <property type="term" value="P:antibiotic biosynthetic process"/>
    <property type="evidence" value="ECO:0007669"/>
    <property type="project" value="UniProtKB-ARBA"/>
</dbReference>
<accession>A0A8J3JD08</accession>
<keyword evidence="4 7" id="KW-0560">Oxidoreductase</keyword>
<comment type="similarity">
    <text evidence="1 7">Belongs to the cytochrome P450 family.</text>
</comment>
<gene>
    <name evidence="8" type="ORF">Aru02nite_51210</name>
</gene>
<evidence type="ECO:0000256" key="4">
    <source>
        <dbReference type="ARBA" id="ARBA00023002"/>
    </source>
</evidence>
<reference evidence="8" key="1">
    <citation type="submission" date="2021-01" db="EMBL/GenBank/DDBJ databases">
        <title>Whole genome shotgun sequence of Actinocatenispora rupis NBRC 107355.</title>
        <authorList>
            <person name="Komaki H."/>
            <person name="Tamura T."/>
        </authorList>
    </citation>
    <scope>NUCLEOTIDE SEQUENCE</scope>
    <source>
        <strain evidence="8">NBRC 107355</strain>
    </source>
</reference>
<sequence length="411" mass="43948">MGLVVVRRVGGMSTETSPFTETTGTARFAAYDALAARGPVQRLTLFTGVPVWLVTGYAEARAVLTHPDVVRSAGEVPHRDTFPAPLAAAMNSHMLAANPPDHTRLRRLVSAAFTRRRVAGMAPRIEAVAAALADDLAADGAGGDPVDLVARFAYPLPITVIADLVGVPEADRPAFRRWSSIATYGPAHPADVFVTAVAEMVDYLRELIAARTAKPADDLLSELIRVHEDGDRLSADELTSTVFLLLAAGHETTANLISIGTYRLLTEPDQLALLRAAPERIDAAVEELLRQDGPAQVTLPAVTRAPVRVGDVTVPAGDVVVVALVAANRDPARYAEPARLDLTREPAQHLAFGHGIHHCLGAPLARLEGRTALRTLLDRFPRLRLAEPDTEPQRPPGLLINALTALPVRVD</sequence>
<dbReference type="Gene3D" id="1.10.630.10">
    <property type="entry name" value="Cytochrome P450"/>
    <property type="match status" value="1"/>
</dbReference>
<evidence type="ECO:0000256" key="2">
    <source>
        <dbReference type="ARBA" id="ARBA00022617"/>
    </source>
</evidence>
<keyword evidence="9" id="KW-1185">Reference proteome</keyword>
<dbReference type="PRINTS" id="PR00385">
    <property type="entry name" value="P450"/>
</dbReference>
<dbReference type="PANTHER" id="PTHR46696:SF1">
    <property type="entry name" value="CYTOCHROME P450 YJIB-RELATED"/>
    <property type="match status" value="1"/>
</dbReference>
<dbReference type="EMBL" id="BOMB01000029">
    <property type="protein sequence ID" value="GID14232.1"/>
    <property type="molecule type" value="Genomic_DNA"/>
</dbReference>
<dbReference type="CDD" id="cd11029">
    <property type="entry name" value="CYP107-like"/>
    <property type="match status" value="1"/>
</dbReference>